<dbReference type="Gene3D" id="3.30.70.3290">
    <property type="match status" value="1"/>
</dbReference>
<dbReference type="KEGG" id="slia:HA039_05745"/>
<evidence type="ECO:0000259" key="8">
    <source>
        <dbReference type="PROSITE" id="PS52004"/>
    </source>
</evidence>
<dbReference type="SMART" id="SM00823">
    <property type="entry name" value="PKS_PP"/>
    <property type="match status" value="1"/>
</dbReference>
<dbReference type="SUPFAM" id="SSF53901">
    <property type="entry name" value="Thiolase-like"/>
    <property type="match status" value="1"/>
</dbReference>
<evidence type="ECO:0000313" key="10">
    <source>
        <dbReference type="Proteomes" id="UP000501179"/>
    </source>
</evidence>
<dbReference type="Pfam" id="PF02801">
    <property type="entry name" value="Ketoacyl-synt_C"/>
    <property type="match status" value="1"/>
</dbReference>
<feature type="domain" description="Carrier" evidence="7">
    <location>
        <begin position="886"/>
        <end position="964"/>
    </location>
</feature>
<evidence type="ECO:0000256" key="5">
    <source>
        <dbReference type="ARBA" id="ARBA00023268"/>
    </source>
</evidence>
<keyword evidence="2" id="KW-0597">Phosphoprotein</keyword>
<dbReference type="AlphaFoldDB" id="A0A6G9GVA0"/>
<dbReference type="PANTHER" id="PTHR43775">
    <property type="entry name" value="FATTY ACID SYNTHASE"/>
    <property type="match status" value="1"/>
</dbReference>
<dbReference type="Gene3D" id="3.40.366.10">
    <property type="entry name" value="Malonyl-Coenzyme A Acyl Carrier Protein, domain 2"/>
    <property type="match status" value="1"/>
</dbReference>
<keyword evidence="4" id="KW-0045">Antibiotic biosynthesis</keyword>
<dbReference type="GO" id="GO:0031177">
    <property type="term" value="F:phosphopantetheine binding"/>
    <property type="evidence" value="ECO:0007669"/>
    <property type="project" value="InterPro"/>
</dbReference>
<keyword evidence="1" id="KW-0596">Phosphopantetheine</keyword>
<dbReference type="SUPFAM" id="SSF52151">
    <property type="entry name" value="FabD/lysophospholipase-like"/>
    <property type="match status" value="1"/>
</dbReference>
<dbReference type="RefSeq" id="WP_167024707.1">
    <property type="nucleotide sequence ID" value="NZ_CP050177.1"/>
</dbReference>
<sequence length="966" mass="101321">MSETPAREPAPGPDEPLAVVGMACRFPGAEDLDAFWNLLLSGSDAIGPGPQWRAGRRPGGYLDSVDHFDAEFFAMSPYEAAAADPQQRLLLELTWHALENARIRPDSLSGSRTGVFVGACADDYAMLSRVAGAPTPYTLTGAGRAFLANRVSHSFGFTGPSLVVDTGQSSSLSALHQAAHAVRRGECATAIVAGVQLNLSAEGDEVVEAIGALSPAGRCHTFDARADGIVRGEGAGVLVLRPLDRAVAAGDRVYCTVLGTAMNNDGGSTGLTAPSRAAQQDLVATAHRRAGVSPRDVDYVELHGTGTALGDPVEASALGGVFAPGRSPGEALLVGSVKTNIGHLEGAAGIAGFIKTALALHHRELPASLNYREPNPAIDLAALRLRVCDERRPWPDAATPLVAGVSSFGLGGTNCHAVLGEAPVRPDRAPAPAATAVPVMVSGHTEAAMRRQAALLADELGAPGTDPRAPADLGLASVTTRTAFRHRAAVVASGTDRLALRLRALADGAPDGSDGIVRGGPDSGLTAFLIPGQGSQREGMGRRLHKEFGAFTRAFDEVSEALETGLGVSLSDAMGEDHGPAGLRYVPPALFALEVGLYRLLESWGLVPDLLLGHSQGEITAAHVTGILSLQDAATLVAERSRLIHALPPGGAMIAVQARETEAAEVIAAQSGLVGIAAVNSPMSVVVSGEERATRKVAERFEALGRRTRRLRVAAAGHSPLMAPAQEGLRAVAGQLTWHRHSGPVIVSTVTGRPVAPEEMSTPDYWIRHICAPVRFGPALDRAHREGARLFVELGPGRGLTTMAGETLTHGDETFVAPLDSGDEAEGLARTLATAHVLGRRVDWPAVYGPRARPADLPLYPFQRRRHWLDSRTPDPAPPADPSALPPVRDPFELVVTATLEILGLEKEADLNLHRSFHDLGMDSRMAVALRTTLSRLVGRPLPATLLFDCPSPAALIEALEREDPR</sequence>
<dbReference type="InterPro" id="IPR009081">
    <property type="entry name" value="PP-bd_ACP"/>
</dbReference>
<dbReference type="SUPFAM" id="SSF47336">
    <property type="entry name" value="ACP-like"/>
    <property type="match status" value="1"/>
</dbReference>
<dbReference type="GO" id="GO:0004312">
    <property type="term" value="F:fatty acid synthase activity"/>
    <property type="evidence" value="ECO:0007669"/>
    <property type="project" value="TreeGrafter"/>
</dbReference>
<dbReference type="PROSITE" id="PS50075">
    <property type="entry name" value="CARRIER"/>
    <property type="match status" value="1"/>
</dbReference>
<dbReference type="Gene3D" id="1.10.1200.10">
    <property type="entry name" value="ACP-like"/>
    <property type="match status" value="1"/>
</dbReference>
<dbReference type="GO" id="GO:0006633">
    <property type="term" value="P:fatty acid biosynthetic process"/>
    <property type="evidence" value="ECO:0007669"/>
    <property type="project" value="TreeGrafter"/>
</dbReference>
<gene>
    <name evidence="9" type="ORF">HA039_05745</name>
</gene>
<evidence type="ECO:0000313" key="9">
    <source>
        <dbReference type="EMBL" id="QIQ01857.1"/>
    </source>
</evidence>
<evidence type="ECO:0000256" key="1">
    <source>
        <dbReference type="ARBA" id="ARBA00022450"/>
    </source>
</evidence>
<dbReference type="Pfam" id="PF00109">
    <property type="entry name" value="ketoacyl-synt"/>
    <property type="match status" value="1"/>
</dbReference>
<dbReference type="InterPro" id="IPR032821">
    <property type="entry name" value="PKS_assoc"/>
</dbReference>
<dbReference type="PANTHER" id="PTHR43775:SF51">
    <property type="entry name" value="INACTIVE PHENOLPHTHIOCEROL SYNTHESIS POLYKETIDE SYNTHASE TYPE I PKS1-RELATED"/>
    <property type="match status" value="1"/>
</dbReference>
<dbReference type="InterPro" id="IPR020841">
    <property type="entry name" value="PKS_Beta-ketoAc_synthase_dom"/>
</dbReference>
<evidence type="ECO:0000256" key="4">
    <source>
        <dbReference type="ARBA" id="ARBA00023194"/>
    </source>
</evidence>
<dbReference type="Pfam" id="PF00698">
    <property type="entry name" value="Acyl_transf_1"/>
    <property type="match status" value="1"/>
</dbReference>
<evidence type="ECO:0000259" key="7">
    <source>
        <dbReference type="PROSITE" id="PS50075"/>
    </source>
</evidence>
<evidence type="ECO:0000256" key="6">
    <source>
        <dbReference type="ARBA" id="ARBA00023315"/>
    </source>
</evidence>
<dbReference type="InterPro" id="IPR016039">
    <property type="entry name" value="Thiolase-like"/>
</dbReference>
<keyword evidence="3 9" id="KW-0808">Transferase</keyword>
<keyword evidence="6 9" id="KW-0012">Acyltransferase</keyword>
<evidence type="ECO:0000256" key="2">
    <source>
        <dbReference type="ARBA" id="ARBA00022553"/>
    </source>
</evidence>
<accession>A0A6G9GVA0</accession>
<dbReference type="CDD" id="cd00833">
    <property type="entry name" value="PKS"/>
    <property type="match status" value="1"/>
</dbReference>
<proteinExistence type="predicted"/>
<dbReference type="GO" id="GO:0017000">
    <property type="term" value="P:antibiotic biosynthetic process"/>
    <property type="evidence" value="ECO:0007669"/>
    <property type="project" value="UniProtKB-KW"/>
</dbReference>
<reference evidence="9 10" key="1">
    <citation type="submission" date="2020-03" db="EMBL/GenBank/DDBJ databases">
        <title>A novel species.</title>
        <authorList>
            <person name="Gao J."/>
        </authorList>
    </citation>
    <scope>NUCLEOTIDE SEQUENCE [LARGE SCALE GENOMIC DNA]</scope>
    <source>
        <strain evidence="9 10">QMT-12</strain>
    </source>
</reference>
<dbReference type="InterPro" id="IPR020806">
    <property type="entry name" value="PKS_PP-bd"/>
</dbReference>
<keyword evidence="10" id="KW-1185">Reference proteome</keyword>
<dbReference type="InterPro" id="IPR016036">
    <property type="entry name" value="Malonyl_transacylase_ACP-bd"/>
</dbReference>
<dbReference type="InterPro" id="IPR001227">
    <property type="entry name" value="Ac_transferase_dom_sf"/>
</dbReference>
<dbReference type="Gene3D" id="3.40.47.10">
    <property type="match status" value="1"/>
</dbReference>
<name>A0A6G9GVA0_9ACTN</name>
<protein>
    <submittedName>
        <fullName evidence="9">Acyltransferase domain-containing protein</fullName>
    </submittedName>
</protein>
<dbReference type="Pfam" id="PF00550">
    <property type="entry name" value="PP-binding"/>
    <property type="match status" value="1"/>
</dbReference>
<dbReference type="InterPro" id="IPR014031">
    <property type="entry name" value="Ketoacyl_synth_C"/>
</dbReference>
<feature type="domain" description="Ketosynthase family 3 (KS3)" evidence="8">
    <location>
        <begin position="14"/>
        <end position="421"/>
    </location>
</feature>
<dbReference type="InterPro" id="IPR016035">
    <property type="entry name" value="Acyl_Trfase/lysoPLipase"/>
</dbReference>
<dbReference type="InterPro" id="IPR036736">
    <property type="entry name" value="ACP-like_sf"/>
</dbReference>
<dbReference type="Proteomes" id="UP000501179">
    <property type="component" value="Chromosome"/>
</dbReference>
<dbReference type="InterPro" id="IPR050091">
    <property type="entry name" value="PKS_NRPS_Biosynth_Enz"/>
</dbReference>
<organism evidence="9 10">
    <name type="scientific">Streptomyces liangshanensis</name>
    <dbReference type="NCBI Taxonomy" id="2717324"/>
    <lineage>
        <taxon>Bacteria</taxon>
        <taxon>Bacillati</taxon>
        <taxon>Actinomycetota</taxon>
        <taxon>Actinomycetes</taxon>
        <taxon>Kitasatosporales</taxon>
        <taxon>Streptomycetaceae</taxon>
        <taxon>Streptomyces</taxon>
    </lineage>
</organism>
<keyword evidence="5" id="KW-0511">Multifunctional enzyme</keyword>
<dbReference type="PROSITE" id="PS52004">
    <property type="entry name" value="KS3_2"/>
    <property type="match status" value="1"/>
</dbReference>
<dbReference type="SMART" id="SM00827">
    <property type="entry name" value="PKS_AT"/>
    <property type="match status" value="1"/>
</dbReference>
<dbReference type="EMBL" id="CP050177">
    <property type="protein sequence ID" value="QIQ01857.1"/>
    <property type="molecule type" value="Genomic_DNA"/>
</dbReference>
<dbReference type="Pfam" id="PF16197">
    <property type="entry name" value="KAsynt_C_assoc"/>
    <property type="match status" value="1"/>
</dbReference>
<evidence type="ECO:0000256" key="3">
    <source>
        <dbReference type="ARBA" id="ARBA00022679"/>
    </source>
</evidence>
<dbReference type="InterPro" id="IPR014030">
    <property type="entry name" value="Ketoacyl_synth_N"/>
</dbReference>
<dbReference type="SMART" id="SM00825">
    <property type="entry name" value="PKS_KS"/>
    <property type="match status" value="1"/>
</dbReference>
<dbReference type="SUPFAM" id="SSF55048">
    <property type="entry name" value="Probable ACP-binding domain of malonyl-CoA ACP transacylase"/>
    <property type="match status" value="1"/>
</dbReference>
<dbReference type="InterPro" id="IPR014043">
    <property type="entry name" value="Acyl_transferase_dom"/>
</dbReference>